<dbReference type="Pfam" id="PF26146">
    <property type="entry name" value="PI-PLC_X"/>
    <property type="match status" value="1"/>
</dbReference>
<evidence type="ECO:0000313" key="1">
    <source>
        <dbReference type="EMBL" id="KAH7148674.1"/>
    </source>
</evidence>
<dbReference type="GO" id="GO:0008081">
    <property type="term" value="F:phosphoric diester hydrolase activity"/>
    <property type="evidence" value="ECO:0007669"/>
    <property type="project" value="InterPro"/>
</dbReference>
<reference evidence="1" key="1">
    <citation type="journal article" date="2021" name="Nat. Commun.">
        <title>Genetic determinants of endophytism in the Arabidopsis root mycobiome.</title>
        <authorList>
            <person name="Mesny F."/>
            <person name="Miyauchi S."/>
            <person name="Thiergart T."/>
            <person name="Pickel B."/>
            <person name="Atanasova L."/>
            <person name="Karlsson M."/>
            <person name="Huettel B."/>
            <person name="Barry K.W."/>
            <person name="Haridas S."/>
            <person name="Chen C."/>
            <person name="Bauer D."/>
            <person name="Andreopoulos W."/>
            <person name="Pangilinan J."/>
            <person name="LaButti K."/>
            <person name="Riley R."/>
            <person name="Lipzen A."/>
            <person name="Clum A."/>
            <person name="Drula E."/>
            <person name="Henrissat B."/>
            <person name="Kohler A."/>
            <person name="Grigoriev I.V."/>
            <person name="Martin F.M."/>
            <person name="Hacquard S."/>
        </authorList>
    </citation>
    <scope>NUCLEOTIDE SEQUENCE</scope>
    <source>
        <strain evidence="1">MPI-CAGE-AT-0147</strain>
    </source>
</reference>
<evidence type="ECO:0000313" key="2">
    <source>
        <dbReference type="Proteomes" id="UP000738349"/>
    </source>
</evidence>
<dbReference type="AlphaFoldDB" id="A0A9P9EZ73"/>
<accession>A0A9P9EZ73</accession>
<protein>
    <submittedName>
        <fullName evidence="1">PLC-like phosphodiesterase</fullName>
    </submittedName>
</protein>
<keyword evidence="2" id="KW-1185">Reference proteome</keyword>
<dbReference type="Gene3D" id="3.20.20.190">
    <property type="entry name" value="Phosphatidylinositol (PI) phosphodiesterase"/>
    <property type="match status" value="1"/>
</dbReference>
<dbReference type="SUPFAM" id="SSF51695">
    <property type="entry name" value="PLC-like phosphodiesterases"/>
    <property type="match status" value="1"/>
</dbReference>
<dbReference type="InterPro" id="IPR051057">
    <property type="entry name" value="PI-PLC_domain"/>
</dbReference>
<proteinExistence type="predicted"/>
<sequence length="317" mass="35859">MYISMSLPTHICVDHPDYCDSAIVSSKLSLPYIMRSLSVLPFFGAALAACNGHDDLCSRKYSDITFVGSHNSAFVGVTPVHNQYKSVTEQLDLGVRFLQAQTQDKDGEIEMCHTFCEQLDEGPLTQYLQEVADWMDDNPDEVVTLLITNIDAIAITKFDDAFNSTGLKQYVLHPEKKMALEEWPTLQELLDAGTRLVVFMDYHMDESQVDYIINEFDYFWETPFGETDADFPTCEVDRPENGDPTQLMGMMNHMLNYDIFGIVIPNQIDAPKTNSEESIQKQVDLCEGQWGKRPNVVLLDWINIGDAIEMQVSLNGL</sequence>
<dbReference type="PANTHER" id="PTHR13593:SF146">
    <property type="entry name" value="PLC-LIKE PHOSPHODIESTERASE"/>
    <property type="match status" value="1"/>
</dbReference>
<dbReference type="GO" id="GO:0006629">
    <property type="term" value="P:lipid metabolic process"/>
    <property type="evidence" value="ECO:0007669"/>
    <property type="project" value="InterPro"/>
</dbReference>
<dbReference type="Proteomes" id="UP000738349">
    <property type="component" value="Unassembled WGS sequence"/>
</dbReference>
<gene>
    <name evidence="1" type="ORF">EDB81DRAFT_470986</name>
</gene>
<dbReference type="InterPro" id="IPR017946">
    <property type="entry name" value="PLC-like_Pdiesterase_TIM-brl"/>
</dbReference>
<dbReference type="EMBL" id="JAGMUV010000007">
    <property type="protein sequence ID" value="KAH7148674.1"/>
    <property type="molecule type" value="Genomic_DNA"/>
</dbReference>
<dbReference type="OrthoDB" id="7984201at2759"/>
<organism evidence="1 2">
    <name type="scientific">Dactylonectria macrodidyma</name>
    <dbReference type="NCBI Taxonomy" id="307937"/>
    <lineage>
        <taxon>Eukaryota</taxon>
        <taxon>Fungi</taxon>
        <taxon>Dikarya</taxon>
        <taxon>Ascomycota</taxon>
        <taxon>Pezizomycotina</taxon>
        <taxon>Sordariomycetes</taxon>
        <taxon>Hypocreomycetidae</taxon>
        <taxon>Hypocreales</taxon>
        <taxon>Nectriaceae</taxon>
        <taxon>Dactylonectria</taxon>
    </lineage>
</organism>
<comment type="caution">
    <text evidence="1">The sequence shown here is derived from an EMBL/GenBank/DDBJ whole genome shotgun (WGS) entry which is preliminary data.</text>
</comment>
<dbReference type="PANTHER" id="PTHR13593">
    <property type="match status" value="1"/>
</dbReference>
<name>A0A9P9EZ73_9HYPO</name>